<dbReference type="PANTHER" id="PTHR43031">
    <property type="entry name" value="FAD-DEPENDENT OXIDOREDUCTASE"/>
    <property type="match status" value="1"/>
</dbReference>
<dbReference type="CDD" id="cd00158">
    <property type="entry name" value="RHOD"/>
    <property type="match status" value="1"/>
</dbReference>
<organism evidence="2">
    <name type="scientific">uncultured Thiotrichaceae bacterium</name>
    <dbReference type="NCBI Taxonomy" id="298394"/>
    <lineage>
        <taxon>Bacteria</taxon>
        <taxon>Pseudomonadati</taxon>
        <taxon>Pseudomonadota</taxon>
        <taxon>Gammaproteobacteria</taxon>
        <taxon>Thiotrichales</taxon>
        <taxon>Thiotrichaceae</taxon>
        <taxon>environmental samples</taxon>
    </lineage>
</organism>
<dbReference type="GO" id="GO:0016740">
    <property type="term" value="F:transferase activity"/>
    <property type="evidence" value="ECO:0007669"/>
    <property type="project" value="UniProtKB-KW"/>
</dbReference>
<sequence length="112" mass="12433">MFGVKEIDAEGLKKMLDDGEDIRLIDVRSQGEYQQGIIEGGEFLPLHTLPMHINDMPDDKTIVFYCRTGARSGQACAFLKQNTGIEALNLSGGIVRWYQSGYPVTQPKAKEA</sequence>
<keyword evidence="2" id="KW-0808">Transferase</keyword>
<dbReference type="InterPro" id="IPR001763">
    <property type="entry name" value="Rhodanese-like_dom"/>
</dbReference>
<dbReference type="EMBL" id="CACVAY010000127">
    <property type="protein sequence ID" value="CAA6825569.1"/>
    <property type="molecule type" value="Genomic_DNA"/>
</dbReference>
<reference evidence="2" key="1">
    <citation type="submission" date="2020-01" db="EMBL/GenBank/DDBJ databases">
        <authorList>
            <person name="Meier V. D."/>
            <person name="Meier V D."/>
        </authorList>
    </citation>
    <scope>NUCLEOTIDE SEQUENCE</scope>
    <source>
        <strain evidence="2">HLG_WM_MAG_07</strain>
    </source>
</reference>
<dbReference type="SMART" id="SM00450">
    <property type="entry name" value="RHOD"/>
    <property type="match status" value="1"/>
</dbReference>
<accession>A0A6S6UF06</accession>
<dbReference type="SUPFAM" id="SSF52821">
    <property type="entry name" value="Rhodanese/Cell cycle control phosphatase"/>
    <property type="match status" value="1"/>
</dbReference>
<dbReference type="InterPro" id="IPR050229">
    <property type="entry name" value="GlpE_sulfurtransferase"/>
</dbReference>
<feature type="domain" description="Rhodanese" evidence="1">
    <location>
        <begin position="18"/>
        <end position="106"/>
    </location>
</feature>
<protein>
    <submittedName>
        <fullName evidence="2">Sulfurtransferase</fullName>
    </submittedName>
</protein>
<dbReference type="PROSITE" id="PS50206">
    <property type="entry name" value="RHODANESE_3"/>
    <property type="match status" value="1"/>
</dbReference>
<gene>
    <name evidence="2" type="ORF">HELGO_WM8014</name>
</gene>
<proteinExistence type="predicted"/>
<dbReference type="Pfam" id="PF00581">
    <property type="entry name" value="Rhodanese"/>
    <property type="match status" value="1"/>
</dbReference>
<dbReference type="InterPro" id="IPR036873">
    <property type="entry name" value="Rhodanese-like_dom_sf"/>
</dbReference>
<name>A0A6S6UF06_9GAMM</name>
<evidence type="ECO:0000313" key="2">
    <source>
        <dbReference type="EMBL" id="CAA6825569.1"/>
    </source>
</evidence>
<dbReference type="Gene3D" id="3.40.250.10">
    <property type="entry name" value="Rhodanese-like domain"/>
    <property type="match status" value="1"/>
</dbReference>
<dbReference type="PANTHER" id="PTHR43031:SF1">
    <property type="entry name" value="PYRIDINE NUCLEOTIDE-DISULPHIDE OXIDOREDUCTASE"/>
    <property type="match status" value="1"/>
</dbReference>
<evidence type="ECO:0000259" key="1">
    <source>
        <dbReference type="PROSITE" id="PS50206"/>
    </source>
</evidence>
<dbReference type="AlphaFoldDB" id="A0A6S6UF06"/>